<dbReference type="AlphaFoldDB" id="A0A381YFV3"/>
<proteinExistence type="predicted"/>
<name>A0A381YFV3_9ZZZZ</name>
<reference evidence="1" key="1">
    <citation type="submission" date="2018-05" db="EMBL/GenBank/DDBJ databases">
        <authorList>
            <person name="Lanie J.A."/>
            <person name="Ng W.-L."/>
            <person name="Kazmierczak K.M."/>
            <person name="Andrzejewski T.M."/>
            <person name="Davidsen T.M."/>
            <person name="Wayne K.J."/>
            <person name="Tettelin H."/>
            <person name="Glass J.I."/>
            <person name="Rusch D."/>
            <person name="Podicherti R."/>
            <person name="Tsui H.-C.T."/>
            <person name="Winkler M.E."/>
        </authorList>
    </citation>
    <scope>NUCLEOTIDE SEQUENCE</scope>
</reference>
<evidence type="ECO:0000313" key="1">
    <source>
        <dbReference type="EMBL" id="SVA75790.1"/>
    </source>
</evidence>
<sequence>MKFKTIISVIMIMAIVLFSACDQGRAGTDDMTESKWTAKEPKQERVGANTDLITLSDIADLGLEEVVSIIYNYTSPYYNIDEWNEPWTGNITVDGKDHILKVLIFSAHPITEGTRDKAIDMNQEDEYLTKFIKNVSIGCPEDAPEVCDYVLEGLETP</sequence>
<accession>A0A381YFV3</accession>
<protein>
    <submittedName>
        <fullName evidence="1">Uncharacterized protein</fullName>
    </submittedName>
</protein>
<dbReference type="EMBL" id="UINC01018116">
    <property type="protein sequence ID" value="SVA75790.1"/>
    <property type="molecule type" value="Genomic_DNA"/>
</dbReference>
<organism evidence="1">
    <name type="scientific">marine metagenome</name>
    <dbReference type="NCBI Taxonomy" id="408172"/>
    <lineage>
        <taxon>unclassified sequences</taxon>
        <taxon>metagenomes</taxon>
        <taxon>ecological metagenomes</taxon>
    </lineage>
</organism>
<gene>
    <name evidence="1" type="ORF">METZ01_LOCUS128644</name>
</gene>
<dbReference type="PROSITE" id="PS51257">
    <property type="entry name" value="PROKAR_LIPOPROTEIN"/>
    <property type="match status" value="1"/>
</dbReference>